<reference evidence="2" key="1">
    <citation type="submission" date="2014-11" db="EMBL/GenBank/DDBJ databases">
        <authorList>
            <person name="Amaro Gonzalez C."/>
        </authorList>
    </citation>
    <scope>NUCLEOTIDE SEQUENCE</scope>
</reference>
<sequence>MLSIFIFLLGSLILPMNSTLLVSRLSNKNHRKDSHTLGRGVLGK</sequence>
<protein>
    <submittedName>
        <fullName evidence="2">Uncharacterized protein</fullName>
    </submittedName>
</protein>
<keyword evidence="1" id="KW-0732">Signal</keyword>
<feature type="chain" id="PRO_5002431287" evidence="1">
    <location>
        <begin position="19"/>
        <end position="44"/>
    </location>
</feature>
<feature type="signal peptide" evidence="1">
    <location>
        <begin position="1"/>
        <end position="18"/>
    </location>
</feature>
<dbReference type="EMBL" id="GBXM01095991">
    <property type="protein sequence ID" value="JAH12586.1"/>
    <property type="molecule type" value="Transcribed_RNA"/>
</dbReference>
<evidence type="ECO:0000313" key="2">
    <source>
        <dbReference type="EMBL" id="JAH12586.1"/>
    </source>
</evidence>
<dbReference type="AlphaFoldDB" id="A0A0E9Q6R7"/>
<reference evidence="2" key="2">
    <citation type="journal article" date="2015" name="Fish Shellfish Immunol.">
        <title>Early steps in the European eel (Anguilla anguilla)-Vibrio vulnificus interaction in the gills: Role of the RtxA13 toxin.</title>
        <authorList>
            <person name="Callol A."/>
            <person name="Pajuelo D."/>
            <person name="Ebbesson L."/>
            <person name="Teles M."/>
            <person name="MacKenzie S."/>
            <person name="Amaro C."/>
        </authorList>
    </citation>
    <scope>NUCLEOTIDE SEQUENCE</scope>
</reference>
<evidence type="ECO:0000256" key="1">
    <source>
        <dbReference type="SAM" id="SignalP"/>
    </source>
</evidence>
<name>A0A0E9Q6R7_ANGAN</name>
<accession>A0A0E9Q6R7</accession>
<organism evidence="2">
    <name type="scientific">Anguilla anguilla</name>
    <name type="common">European freshwater eel</name>
    <name type="synonym">Muraena anguilla</name>
    <dbReference type="NCBI Taxonomy" id="7936"/>
    <lineage>
        <taxon>Eukaryota</taxon>
        <taxon>Metazoa</taxon>
        <taxon>Chordata</taxon>
        <taxon>Craniata</taxon>
        <taxon>Vertebrata</taxon>
        <taxon>Euteleostomi</taxon>
        <taxon>Actinopterygii</taxon>
        <taxon>Neopterygii</taxon>
        <taxon>Teleostei</taxon>
        <taxon>Anguilliformes</taxon>
        <taxon>Anguillidae</taxon>
        <taxon>Anguilla</taxon>
    </lineage>
</organism>
<proteinExistence type="predicted"/>